<sequence length="92" mass="10684">MDDVKKMFRTIVNGQSAMKQELLTEIKKVHEKLTGRIDSLSSEMKNGFKKVNRRLDTIGKNVAYLEDDAPTIEEFNKLEKRVSRLETRTVKN</sequence>
<dbReference type="EMBL" id="MGHH01000007">
    <property type="protein sequence ID" value="OGM64990.1"/>
    <property type="molecule type" value="Genomic_DNA"/>
</dbReference>
<protein>
    <submittedName>
        <fullName evidence="1">Uncharacterized protein</fullName>
    </submittedName>
</protein>
<dbReference type="Gene3D" id="1.20.5.300">
    <property type="match status" value="1"/>
</dbReference>
<evidence type="ECO:0000313" key="2">
    <source>
        <dbReference type="Proteomes" id="UP000176725"/>
    </source>
</evidence>
<evidence type="ECO:0000313" key="1">
    <source>
        <dbReference type="EMBL" id="OGM64990.1"/>
    </source>
</evidence>
<gene>
    <name evidence="1" type="ORF">A2893_05030</name>
</gene>
<reference evidence="1 2" key="1">
    <citation type="journal article" date="2016" name="Nat. Commun.">
        <title>Thousands of microbial genomes shed light on interconnected biogeochemical processes in an aquifer system.</title>
        <authorList>
            <person name="Anantharaman K."/>
            <person name="Brown C.T."/>
            <person name="Hug L.A."/>
            <person name="Sharon I."/>
            <person name="Castelle C.J."/>
            <person name="Probst A.J."/>
            <person name="Thomas B.C."/>
            <person name="Singh A."/>
            <person name="Wilkins M.J."/>
            <person name="Karaoz U."/>
            <person name="Brodie E.L."/>
            <person name="Williams K.H."/>
            <person name="Hubbard S.S."/>
            <person name="Banfield J.F."/>
        </authorList>
    </citation>
    <scope>NUCLEOTIDE SEQUENCE [LARGE SCALE GENOMIC DNA]</scope>
</reference>
<name>A0A1F8BM05_9BACT</name>
<accession>A0A1F8BM05</accession>
<proteinExistence type="predicted"/>
<comment type="caution">
    <text evidence="1">The sequence shown here is derived from an EMBL/GenBank/DDBJ whole genome shotgun (WGS) entry which is preliminary data.</text>
</comment>
<dbReference type="AlphaFoldDB" id="A0A1F8BM05"/>
<dbReference type="Proteomes" id="UP000176725">
    <property type="component" value="Unassembled WGS sequence"/>
</dbReference>
<organism evidence="1 2">
    <name type="scientific">Candidatus Woesebacteria bacterium RIFCSPLOWO2_01_FULL_39_25</name>
    <dbReference type="NCBI Taxonomy" id="1802521"/>
    <lineage>
        <taxon>Bacteria</taxon>
        <taxon>Candidatus Woeseibacteriota</taxon>
    </lineage>
</organism>